<dbReference type="SMART" id="SM01294">
    <property type="entry name" value="PKS_PP_betabranch"/>
    <property type="match status" value="2"/>
</dbReference>
<evidence type="ECO:0000259" key="7">
    <source>
        <dbReference type="PROSITE" id="PS52004"/>
    </source>
</evidence>
<dbReference type="InterPro" id="IPR014030">
    <property type="entry name" value="Ketoacyl_synth_N"/>
</dbReference>
<dbReference type="InterPro" id="IPR036736">
    <property type="entry name" value="ACP-like_sf"/>
</dbReference>
<dbReference type="InterPro" id="IPR020806">
    <property type="entry name" value="PKS_PP-bd"/>
</dbReference>
<dbReference type="InterPro" id="IPR050091">
    <property type="entry name" value="PKS_NRPS_Biosynth_Enz"/>
</dbReference>
<dbReference type="Pfam" id="PF00202">
    <property type="entry name" value="Aminotran_3"/>
    <property type="match status" value="1"/>
</dbReference>
<dbReference type="Pfam" id="PF00109">
    <property type="entry name" value="ketoacyl-synt"/>
    <property type="match status" value="1"/>
</dbReference>
<keyword evidence="4" id="KW-0663">Pyridoxal phosphate</keyword>
<dbReference type="GO" id="GO:0005737">
    <property type="term" value="C:cytoplasm"/>
    <property type="evidence" value="ECO:0007669"/>
    <property type="project" value="TreeGrafter"/>
</dbReference>
<dbReference type="Pfam" id="PF00550">
    <property type="entry name" value="PP-binding"/>
    <property type="match status" value="3"/>
</dbReference>
<dbReference type="GO" id="GO:0006633">
    <property type="term" value="P:fatty acid biosynthetic process"/>
    <property type="evidence" value="ECO:0007669"/>
    <property type="project" value="TreeGrafter"/>
</dbReference>
<dbReference type="InterPro" id="IPR032821">
    <property type="entry name" value="PKS_assoc"/>
</dbReference>
<organism evidence="8">
    <name type="scientific">Sorangium cellulosum</name>
    <name type="common">Polyangium cellulosum</name>
    <dbReference type="NCBI Taxonomy" id="56"/>
    <lineage>
        <taxon>Bacteria</taxon>
        <taxon>Pseudomonadati</taxon>
        <taxon>Myxococcota</taxon>
        <taxon>Polyangia</taxon>
        <taxon>Polyangiales</taxon>
        <taxon>Polyangiaceae</taxon>
        <taxon>Sorangium</taxon>
    </lineage>
</organism>
<dbReference type="PRINTS" id="PR00111">
    <property type="entry name" value="ABHYDROLASE"/>
</dbReference>
<dbReference type="EMBL" id="DQ897667">
    <property type="protein sequence ID" value="ABK32260.1"/>
    <property type="molecule type" value="Genomic_DNA"/>
</dbReference>
<keyword evidence="2" id="KW-0597">Phosphoprotein</keyword>
<feature type="region of interest" description="Disordered" evidence="5">
    <location>
        <begin position="181"/>
        <end position="209"/>
    </location>
</feature>
<feature type="region of interest" description="Disordered" evidence="5">
    <location>
        <begin position="89"/>
        <end position="160"/>
    </location>
</feature>
<feature type="region of interest" description="Disordered" evidence="5">
    <location>
        <begin position="804"/>
        <end position="903"/>
    </location>
</feature>
<dbReference type="InterPro" id="IPR000073">
    <property type="entry name" value="AB_hydrolase_1"/>
</dbReference>
<dbReference type="GO" id="GO:0071770">
    <property type="term" value="P:DIM/DIP cell wall layer assembly"/>
    <property type="evidence" value="ECO:0007669"/>
    <property type="project" value="TreeGrafter"/>
</dbReference>
<evidence type="ECO:0000256" key="2">
    <source>
        <dbReference type="ARBA" id="ARBA00022553"/>
    </source>
</evidence>
<gene>
    <name evidence="8" type="primary">ambF</name>
</gene>
<dbReference type="SUPFAM" id="SSF53474">
    <property type="entry name" value="alpha/beta-Hydrolases"/>
    <property type="match status" value="1"/>
</dbReference>
<feature type="region of interest" description="Disordered" evidence="5">
    <location>
        <begin position="1021"/>
        <end position="1047"/>
    </location>
</feature>
<dbReference type="Gene3D" id="1.10.1200.10">
    <property type="entry name" value="ACP-like"/>
    <property type="match status" value="3"/>
</dbReference>
<dbReference type="Gene3D" id="1.10.1240.100">
    <property type="match status" value="1"/>
</dbReference>
<feature type="compositionally biased region" description="Polar residues" evidence="5">
    <location>
        <begin position="887"/>
        <end position="903"/>
    </location>
</feature>
<dbReference type="PROSITE" id="PS50075">
    <property type="entry name" value="CARRIER"/>
    <property type="match status" value="3"/>
</dbReference>
<dbReference type="SUPFAM" id="SSF47336">
    <property type="entry name" value="ACP-like"/>
    <property type="match status" value="3"/>
</dbReference>
<feature type="compositionally biased region" description="Low complexity" evidence="5">
    <location>
        <begin position="1205"/>
        <end position="1220"/>
    </location>
</feature>
<dbReference type="InterPro" id="IPR029058">
    <property type="entry name" value="AB_hydrolase_fold"/>
</dbReference>
<dbReference type="SUPFAM" id="SSF53901">
    <property type="entry name" value="Thiolase-like"/>
    <property type="match status" value="1"/>
</dbReference>
<dbReference type="Pfam" id="PF16197">
    <property type="entry name" value="KAsynt_C_assoc"/>
    <property type="match status" value="1"/>
</dbReference>
<feature type="domain" description="Carrier" evidence="6">
    <location>
        <begin position="1112"/>
        <end position="1186"/>
    </location>
</feature>
<dbReference type="RefSeq" id="WP_433937849.1">
    <property type="nucleotide sequence ID" value="NZ_CP162580.1"/>
</dbReference>
<dbReference type="InterPro" id="IPR020841">
    <property type="entry name" value="PKS_Beta-ketoAc_synthase_dom"/>
</dbReference>
<dbReference type="Pfam" id="PF00561">
    <property type="entry name" value="Abhydrolase_1"/>
    <property type="match status" value="1"/>
</dbReference>
<dbReference type="GO" id="GO:0031177">
    <property type="term" value="F:phosphopantetheine binding"/>
    <property type="evidence" value="ECO:0007669"/>
    <property type="project" value="InterPro"/>
</dbReference>
<dbReference type="Gene3D" id="3.40.640.10">
    <property type="entry name" value="Type I PLP-dependent aspartate aminotransferase-like (Major domain)"/>
    <property type="match status" value="1"/>
</dbReference>
<protein>
    <submittedName>
        <fullName evidence="8">AmbF</fullName>
    </submittedName>
</protein>
<dbReference type="PROSITE" id="PS52004">
    <property type="entry name" value="KS3_2"/>
    <property type="match status" value="1"/>
</dbReference>
<dbReference type="Gene3D" id="3.90.1150.10">
    <property type="entry name" value="Aspartate Aminotransferase, domain 1"/>
    <property type="match status" value="1"/>
</dbReference>
<dbReference type="InterPro" id="IPR014031">
    <property type="entry name" value="Ketoacyl_synth_C"/>
</dbReference>
<dbReference type="Gene3D" id="3.40.47.10">
    <property type="match status" value="1"/>
</dbReference>
<dbReference type="InterPro" id="IPR009081">
    <property type="entry name" value="PP-bd_ACP"/>
</dbReference>
<dbReference type="SMART" id="SM00823">
    <property type="entry name" value="PKS_PP"/>
    <property type="match status" value="3"/>
</dbReference>
<evidence type="ECO:0000313" key="8">
    <source>
        <dbReference type="EMBL" id="ABK32260.1"/>
    </source>
</evidence>
<feature type="domain" description="Carrier" evidence="6">
    <location>
        <begin position="933"/>
        <end position="1007"/>
    </location>
</feature>
<reference evidence="8" key="1">
    <citation type="journal article" date="2006" name="Chem. Biol.">
        <title>Analysis of the ambruticin and jerangolid gene clusters of Sorangium cellulosum reveals unusual mechanisms of polyketide biosynthesis.</title>
        <authorList>
            <person name="Julien B."/>
            <person name="Tian Z.Q."/>
            <person name="Reid R."/>
            <person name="Reeves C.D."/>
        </authorList>
    </citation>
    <scope>NUCLEOTIDE SEQUENCE</scope>
    <source>
        <strain evidence="8">So ce10</strain>
    </source>
</reference>
<dbReference type="InterPro" id="IPR015424">
    <property type="entry name" value="PyrdxlP-dep_Trfase"/>
</dbReference>
<dbReference type="GO" id="GO:0008483">
    <property type="term" value="F:transaminase activity"/>
    <property type="evidence" value="ECO:0007669"/>
    <property type="project" value="InterPro"/>
</dbReference>
<dbReference type="SUPFAM" id="SSF53383">
    <property type="entry name" value="PLP-dependent transferases"/>
    <property type="match status" value="1"/>
</dbReference>
<feature type="region of interest" description="Disordered" evidence="5">
    <location>
        <begin position="1083"/>
        <end position="1108"/>
    </location>
</feature>
<name>A1YBQ7_SORCE</name>
<keyword evidence="3" id="KW-0808">Transferase</keyword>
<dbReference type="PROSITE" id="PS00012">
    <property type="entry name" value="PHOSPHOPANTETHEINE"/>
    <property type="match status" value="2"/>
</dbReference>
<dbReference type="Gene3D" id="3.40.50.1820">
    <property type="entry name" value="alpha/beta hydrolase"/>
    <property type="match status" value="1"/>
</dbReference>
<evidence type="ECO:0000256" key="4">
    <source>
        <dbReference type="ARBA" id="ARBA00022898"/>
    </source>
</evidence>
<dbReference type="InterPro" id="IPR005814">
    <property type="entry name" value="Aminotrans_3"/>
</dbReference>
<keyword evidence="1" id="KW-0596">Phosphopantetheine</keyword>
<accession>A1YBQ7</accession>
<dbReference type="CDD" id="cd00833">
    <property type="entry name" value="PKS"/>
    <property type="match status" value="1"/>
</dbReference>
<dbReference type="GO" id="GO:0004312">
    <property type="term" value="F:fatty acid synthase activity"/>
    <property type="evidence" value="ECO:0007669"/>
    <property type="project" value="TreeGrafter"/>
</dbReference>
<sequence length="2197" mass="235005">MTSWLLAKTEEFLGDLVSEVSEIRRDTISPDADFQEFGLDSRFVIAMNSRLEQYFSGLPRTLFFEYPSIRAVASYLVEEFQDQLHELFPDGEPAEASRPAQSVPVARPSGAIPSGASPSGASPSGAIPSGASPSGAIPSGASPSGAIPSGASPQTSTSSAADLSDLASLIQQIPLPEAVLSSVERPRVDPRPAAPAPSVVRASSGDQSGDDIAVIGVAGRYPKARNIEEFWRNLREGRDCIEPLPKERWSPDPSDPLRWGGYLDGVTDFDSLFFGISPREGEGMDPQERLFLEVAWETIESAGYDPLRLGRSGEPASVGVFVGVMYGEYQVFGAELTLLGQPTLVSSSYATIPNRVSYFLNFSGPSLALDTMCSSSLTALHLACASLRSGDCKMALVGGTNVTIHPNKYRLLEAGKYLASDGRCRSYGADGDGYVPAEGVGAVLIKPLADARRDGDTIWGVIKSTSINHGARARGYTTPNPNAQSASLSLALERAKIEPHTLGYIEGHGTGTSLGDPIEIRGIQKAVGRVSEKIPIGSVKSNIGHAESAAGVAGLTKVLLQLRARELVPSIHCEPPNPNIDFDRAPIQVQRHAAPWNRRTITSGGVTREVPRRAVVSAFGAGGSNAHVVVEEADAPALQRTVSAQPRLFVLSARSVERLRAHAQSFLDFFSRMPTLREAEARELFYDMCATLYFGRAPFEARLAIVAESLRTLQQKLAAFVYGASRDPDILVSDGRSLAATDGGQRQLSGLADLGRRWVAGEAVDASELFPHPWKKLALPTYPFERRRLWAPSGEKLYDLRSAAAPAPAAPPGNGASPREVPANVPRAARTDTAETAVVSGPQHARIAPAERRLAVAEQVIEVAERPSPPDRGPSTSETRGSESDPHVTSTLNGHTSALNGHTSALNGHAARATGPERPAAAVQAADQGAAVEIVQEMVRDLVAQILFVDRSTILPDAALFDYGLESVSSVELAERLNAMLGTDITPTSFYEFNTLAHFSRHLVERYNLADRLSGLSAGLAGGSSAPAGPSGRGDSPPRAAAGAEGPVVGAAAAEGAAAPAAGGPTVEELWASAMHAEGLAALPSPEPRRSASKAPRPAPPVQPSDQATPVEIVQEIVRDLVAQILFVDRSTILPTTALFDYGLESVSSVELAERLNAMLGTDITPTSFYEFNTLAHFSRHLVERYNLADRLSGLSAGLAGGSSAPARASAPRAQGPAALSSSEPRRSDAGIELHVIPGVDGHAVEFATLGSGVPLFVLGGLLATHDALTLNPDILSLGQTYRVIMVHPPGAGRSELPRGELTMDFIVRQVEGVRQSLGLSSVVLVGYSFGGLVAQAYVAQFPERASKLVLACTTSDPASVVNGMHLVAAEAQRHPDGLRALQFADVSKFPLYSQLSTRLRPETLAYPAIPTLIVAGAEDRYVPTIHAERLARANPNATLHIVEGAGHFLGLSHGGVLVHLVNGFVLGDRTAPARSPAVSASRRGGLRKMSQESVGALKSYLEEGEIASGVEASPVAGQVGYLLNRLLSGQEAPSSPYHCFFMPSGLEAVDAALRFGRRRAKLSRGLGDAKTLVLDPEGALRRHFEFLPQERLFPDLIFVGESRELLRLLQSAEDVGAAYVTTACDDATLETVAAECARRGIVSVLGELHADTGELVSARLRSKPDVVVLDEAIAGFELPFGVCAIRRFHESGVWTRQPEEFAVRVPGSMAGPALTVVRENILRRFRAVVTNDTTANLRAIAVDQRRTKEAHRSYVNPVLLESLDAFGLAGRQRHADRRGYEIERDDGSSARVINLYLVTSASFRGHTGSEIAQSVLGTHDITRDYWADLERRIPRETDFGRVFPAAGPATAVETAVKLGLLAARKGSALLVLKGSPIFTRLGALVSHAEPGSPLEALVESCPWSKVIAVDPFGEGAAAELEAKLTSDDVGFVWLETLQSDWGGLRSVPDAVLEVIDRHRERSGYLVGVDETYTSLGCGRMFHWQGKLARPDVVAVCVGWTDCQLLAGYVLTTEEVAARARQRNEAVVSALQEQLRCQLTAHATLRLLDVLKEDRILAQIAETERRFSGALNDFAAECGMVKRVWGEGLFWAVQFDLDGWPRFVRDWFSSFLWSECLRDPVAPVAVSMQPLTPACIRVEPRYDIPAAELDAAMGTLKRVLGKGVEGIVASVADDVERRGDARRAELFRRILRGFKTT</sequence>
<evidence type="ECO:0000259" key="6">
    <source>
        <dbReference type="PROSITE" id="PS50075"/>
    </source>
</evidence>
<dbReference type="InterPro" id="IPR015422">
    <property type="entry name" value="PyrdxlP-dep_Trfase_small"/>
</dbReference>
<feature type="domain" description="Carrier" evidence="6">
    <location>
        <begin position="7"/>
        <end position="80"/>
    </location>
</feature>
<feature type="region of interest" description="Disordered" evidence="5">
    <location>
        <begin position="1205"/>
        <end position="1227"/>
    </location>
</feature>
<dbReference type="PANTHER" id="PTHR43775">
    <property type="entry name" value="FATTY ACID SYNTHASE"/>
    <property type="match status" value="1"/>
</dbReference>
<dbReference type="GO" id="GO:0030170">
    <property type="term" value="F:pyridoxal phosphate binding"/>
    <property type="evidence" value="ECO:0007669"/>
    <property type="project" value="InterPro"/>
</dbReference>
<dbReference type="SMART" id="SM00825">
    <property type="entry name" value="PKS_KS"/>
    <property type="match status" value="1"/>
</dbReference>
<proteinExistence type="predicted"/>
<dbReference type="InterPro" id="IPR015421">
    <property type="entry name" value="PyrdxlP-dep_Trfase_major"/>
</dbReference>
<feature type="compositionally biased region" description="Low complexity" evidence="5">
    <location>
        <begin position="108"/>
        <end position="160"/>
    </location>
</feature>
<dbReference type="InterPro" id="IPR006162">
    <property type="entry name" value="Ppantetheine_attach_site"/>
</dbReference>
<evidence type="ECO:0000256" key="1">
    <source>
        <dbReference type="ARBA" id="ARBA00022450"/>
    </source>
</evidence>
<evidence type="ECO:0000256" key="5">
    <source>
        <dbReference type="SAM" id="MobiDB-lite"/>
    </source>
</evidence>
<evidence type="ECO:0000256" key="3">
    <source>
        <dbReference type="ARBA" id="ARBA00022679"/>
    </source>
</evidence>
<dbReference type="GO" id="GO:0005886">
    <property type="term" value="C:plasma membrane"/>
    <property type="evidence" value="ECO:0007669"/>
    <property type="project" value="TreeGrafter"/>
</dbReference>
<dbReference type="Pfam" id="PF02801">
    <property type="entry name" value="Ketoacyl-synt_C"/>
    <property type="match status" value="1"/>
</dbReference>
<dbReference type="PANTHER" id="PTHR43775:SF37">
    <property type="entry name" value="SI:DKEY-61P9.11"/>
    <property type="match status" value="1"/>
</dbReference>
<feature type="domain" description="Ketosynthase family 3 (KS3)" evidence="7">
    <location>
        <begin position="209"/>
        <end position="632"/>
    </location>
</feature>
<dbReference type="InterPro" id="IPR016039">
    <property type="entry name" value="Thiolase-like"/>
</dbReference>